<gene>
    <name evidence="1" type="ORF">BN12_3870002</name>
</gene>
<reference evidence="1 2" key="1">
    <citation type="journal article" date="2013" name="ISME J.">
        <title>A metabolic model for members of the genus Tetrasphaera involved in enhanced biological phosphorus removal.</title>
        <authorList>
            <person name="Kristiansen R."/>
            <person name="Nguyen H.T.T."/>
            <person name="Saunders A.M."/>
            <person name="Nielsen J.L."/>
            <person name="Wimmer R."/>
            <person name="Le V.Q."/>
            <person name="McIlroy S.J."/>
            <person name="Petrovski S."/>
            <person name="Seviour R.J."/>
            <person name="Calteau A."/>
            <person name="Nielsen K.L."/>
            <person name="Nielsen P.H."/>
        </authorList>
    </citation>
    <scope>NUCLEOTIDE SEQUENCE [LARGE SCALE GENOMIC DNA]</scope>
    <source>
        <strain evidence="1 2">T1-X7</strain>
    </source>
</reference>
<dbReference type="RefSeq" id="WP_157635620.1">
    <property type="nucleotide sequence ID" value="NZ_HF570958.1"/>
</dbReference>
<dbReference type="OrthoDB" id="5190074at2"/>
<dbReference type="AlphaFoldDB" id="A0A077M4B3"/>
<organism evidence="1 2">
    <name type="scientific">Nostocoides japonicum T1-X7</name>
    <dbReference type="NCBI Taxonomy" id="1194083"/>
    <lineage>
        <taxon>Bacteria</taxon>
        <taxon>Bacillati</taxon>
        <taxon>Actinomycetota</taxon>
        <taxon>Actinomycetes</taxon>
        <taxon>Micrococcales</taxon>
        <taxon>Intrasporangiaceae</taxon>
        <taxon>Nostocoides</taxon>
    </lineage>
</organism>
<sequence length="174" mass="18309">MLGGTPSPPEEVVTITGSPFTAQEWQALRLAPFWILSAVVGRDRDFTEPDRVAFAVAVARARATTSDPLTTSVLDACTGRFDLLLAEYEEDERSVGSGLHDVAGILARTADDHGAAFRDALVRTIGVSLATARGPYGRTATVEDLQRLRLAAALMTADEPGAARSGLARTAGVA</sequence>
<name>A0A077M4B3_9MICO</name>
<protein>
    <submittedName>
        <fullName evidence="1">Uncharacterized protein</fullName>
    </submittedName>
</protein>
<dbReference type="EMBL" id="CAJB01000320">
    <property type="protein sequence ID" value="CCH78965.1"/>
    <property type="molecule type" value="Genomic_DNA"/>
</dbReference>
<evidence type="ECO:0000313" key="2">
    <source>
        <dbReference type="Proteomes" id="UP000035721"/>
    </source>
</evidence>
<accession>A0A077M4B3</accession>
<dbReference type="Proteomes" id="UP000035721">
    <property type="component" value="Unassembled WGS sequence"/>
</dbReference>
<evidence type="ECO:0000313" key="1">
    <source>
        <dbReference type="EMBL" id="CCH78965.1"/>
    </source>
</evidence>
<comment type="caution">
    <text evidence="1">The sequence shown here is derived from an EMBL/GenBank/DDBJ whole genome shotgun (WGS) entry which is preliminary data.</text>
</comment>
<proteinExistence type="predicted"/>
<keyword evidence="2" id="KW-1185">Reference proteome</keyword>